<dbReference type="AlphaFoldDB" id="A0A7Z2GP98"/>
<feature type="domain" description="YheO-like" evidence="2">
    <location>
        <begin position="40"/>
        <end position="160"/>
    </location>
</feature>
<dbReference type="OrthoDB" id="9796595at2"/>
<feature type="compositionally biased region" description="Polar residues" evidence="1">
    <location>
        <begin position="1"/>
        <end position="15"/>
    </location>
</feature>
<dbReference type="EMBL" id="CP046915">
    <property type="protein sequence ID" value="QGZ65074.1"/>
    <property type="molecule type" value="Genomic_DNA"/>
</dbReference>
<reference evidence="4 5" key="1">
    <citation type="submission" date="2019-12" db="EMBL/GenBank/DDBJ databases">
        <title>Paraburkholderia acidiphila 7Q-K02 sp. nov and Paraburkholderia acidisoli DHF22 sp. nov., two strains isolated from forest soil.</title>
        <authorList>
            <person name="Gao Z."/>
            <person name="Qiu L."/>
        </authorList>
    </citation>
    <scope>NUCLEOTIDE SEQUENCE [LARGE SCALE GENOMIC DNA]</scope>
    <source>
        <strain evidence="4 5">DHF22</strain>
    </source>
</reference>
<evidence type="ECO:0008006" key="6">
    <source>
        <dbReference type="Google" id="ProtNLM"/>
    </source>
</evidence>
<dbReference type="RefSeq" id="WP_158955134.1">
    <property type="nucleotide sequence ID" value="NZ_CP046915.1"/>
</dbReference>
<feature type="domain" description="Transcriptional regulator DauR-like HTH" evidence="3">
    <location>
        <begin position="187"/>
        <end position="247"/>
    </location>
</feature>
<protein>
    <recommendedName>
        <fullName evidence="6">Transcriptional regulator YheO</fullName>
    </recommendedName>
</protein>
<sequence>MLPTIMANSTANTTPPRRKPRAKSASVPASVLAERRAVMQAMEAVVTVLKSMLGPNVEVVLHDLTQPESSIVAITNGHVSGRVVGQSVLSGPKNDKAFLAAEVELTSAGIASHSVMGDYPTFAPNGQPLRSATALFRDSTGEPYAALCFNADMTVIKLAHSWLEKMLNTSVEQAPTAAEPADMDALMNEIISDAVNKFGKPPAMMNKEEKTHAVDVMLQRGLFIVKGSVESAARSLGVTRYTIYNYLEECRRRNGTQVEAPTKKQQRKKA</sequence>
<keyword evidence="5" id="KW-1185">Reference proteome</keyword>
<name>A0A7Z2GP98_9BURK</name>
<dbReference type="InterPro" id="IPR013559">
    <property type="entry name" value="YheO"/>
</dbReference>
<evidence type="ECO:0000259" key="3">
    <source>
        <dbReference type="Pfam" id="PF13309"/>
    </source>
</evidence>
<gene>
    <name evidence="4" type="ORF">FAZ98_25135</name>
</gene>
<dbReference type="PANTHER" id="PTHR35568:SF1">
    <property type="entry name" value="TRANSCRIPTIONAL REGULATOR DAUR"/>
    <property type="match status" value="1"/>
</dbReference>
<evidence type="ECO:0000313" key="5">
    <source>
        <dbReference type="Proteomes" id="UP000433577"/>
    </source>
</evidence>
<evidence type="ECO:0000256" key="1">
    <source>
        <dbReference type="SAM" id="MobiDB-lite"/>
    </source>
</evidence>
<dbReference type="KEGG" id="pacs:FAZ98_25135"/>
<evidence type="ECO:0000313" key="4">
    <source>
        <dbReference type="EMBL" id="QGZ65074.1"/>
    </source>
</evidence>
<organism evidence="4 5">
    <name type="scientific">Paraburkholderia acidisoli</name>
    <dbReference type="NCBI Taxonomy" id="2571748"/>
    <lineage>
        <taxon>Bacteria</taxon>
        <taxon>Pseudomonadati</taxon>
        <taxon>Pseudomonadota</taxon>
        <taxon>Betaproteobacteria</taxon>
        <taxon>Burkholderiales</taxon>
        <taxon>Burkholderiaceae</taxon>
        <taxon>Paraburkholderia</taxon>
    </lineage>
</organism>
<evidence type="ECO:0000259" key="2">
    <source>
        <dbReference type="Pfam" id="PF08348"/>
    </source>
</evidence>
<dbReference type="InterPro" id="IPR039446">
    <property type="entry name" value="DauR-like"/>
</dbReference>
<proteinExistence type="predicted"/>
<dbReference type="InterPro" id="IPR039445">
    <property type="entry name" value="DauR-like_HTH"/>
</dbReference>
<dbReference type="Pfam" id="PF08348">
    <property type="entry name" value="PAS_6"/>
    <property type="match status" value="1"/>
</dbReference>
<dbReference type="PANTHER" id="PTHR35568">
    <property type="entry name" value="TRANSCRIPTIONAL REGULATOR DAUR"/>
    <property type="match status" value="1"/>
</dbReference>
<accession>A0A7Z2GP98</accession>
<dbReference type="Proteomes" id="UP000433577">
    <property type="component" value="Chromosome 3"/>
</dbReference>
<feature type="region of interest" description="Disordered" evidence="1">
    <location>
        <begin position="1"/>
        <end position="28"/>
    </location>
</feature>
<dbReference type="Pfam" id="PF13309">
    <property type="entry name" value="HTH_22"/>
    <property type="match status" value="1"/>
</dbReference>